<organism evidence="1 2">
    <name type="scientific">Riccia sorocarpa</name>
    <dbReference type="NCBI Taxonomy" id="122646"/>
    <lineage>
        <taxon>Eukaryota</taxon>
        <taxon>Viridiplantae</taxon>
        <taxon>Streptophyta</taxon>
        <taxon>Embryophyta</taxon>
        <taxon>Marchantiophyta</taxon>
        <taxon>Marchantiopsida</taxon>
        <taxon>Marchantiidae</taxon>
        <taxon>Marchantiales</taxon>
        <taxon>Ricciaceae</taxon>
        <taxon>Riccia</taxon>
    </lineage>
</organism>
<sequence>MRYVQVKDSFFPCALFAGFVRAPEGDTRRIALLSEIRAYLARERDPCRIAIGDSKSAQLRAAHKDPMAGRLEARLFPSTILVHYDGPSDVPSSTLLICSSGEFQGPIAQEGK</sequence>
<protein>
    <submittedName>
        <fullName evidence="1">Uncharacterized protein</fullName>
    </submittedName>
</protein>
<gene>
    <name evidence="1" type="ORF">R1sor_002592</name>
</gene>
<comment type="caution">
    <text evidence="1">The sequence shown here is derived from an EMBL/GenBank/DDBJ whole genome shotgun (WGS) entry which is preliminary data.</text>
</comment>
<keyword evidence="2" id="KW-1185">Reference proteome</keyword>
<evidence type="ECO:0000313" key="2">
    <source>
        <dbReference type="Proteomes" id="UP001633002"/>
    </source>
</evidence>
<dbReference type="AlphaFoldDB" id="A0ABD3GZ90"/>
<name>A0ABD3GZ90_9MARC</name>
<accession>A0ABD3GZ90</accession>
<dbReference type="Proteomes" id="UP001633002">
    <property type="component" value="Unassembled WGS sequence"/>
</dbReference>
<reference evidence="1 2" key="1">
    <citation type="submission" date="2024-09" db="EMBL/GenBank/DDBJ databases">
        <title>Chromosome-scale assembly of Riccia sorocarpa.</title>
        <authorList>
            <person name="Paukszto L."/>
        </authorList>
    </citation>
    <scope>NUCLEOTIDE SEQUENCE [LARGE SCALE GENOMIC DNA]</scope>
    <source>
        <strain evidence="1">LP-2024</strain>
        <tissue evidence="1">Aerial parts of the thallus</tissue>
    </source>
</reference>
<proteinExistence type="predicted"/>
<evidence type="ECO:0000313" key="1">
    <source>
        <dbReference type="EMBL" id="KAL3684570.1"/>
    </source>
</evidence>
<dbReference type="EMBL" id="JBJQOH010000006">
    <property type="protein sequence ID" value="KAL3684570.1"/>
    <property type="molecule type" value="Genomic_DNA"/>
</dbReference>